<keyword evidence="1" id="KW-0479">Metal-binding</keyword>
<evidence type="ECO:0000313" key="4">
    <source>
        <dbReference type="Proteomes" id="UP000187429"/>
    </source>
</evidence>
<proteinExistence type="predicted"/>
<dbReference type="EMBL" id="LSSM01000516">
    <property type="protein sequence ID" value="OMJ28671.1"/>
    <property type="molecule type" value="Genomic_DNA"/>
</dbReference>
<evidence type="ECO:0000259" key="2">
    <source>
        <dbReference type="PROSITE" id="PS50158"/>
    </source>
</evidence>
<evidence type="ECO:0000313" key="3">
    <source>
        <dbReference type="EMBL" id="OMJ28671.1"/>
    </source>
</evidence>
<dbReference type="OrthoDB" id="3268436at2759"/>
<dbReference type="Gene3D" id="4.10.60.10">
    <property type="entry name" value="Zinc finger, CCHC-type"/>
    <property type="match status" value="1"/>
</dbReference>
<keyword evidence="1" id="KW-0863">Zinc-finger</keyword>
<keyword evidence="4" id="KW-1185">Reference proteome</keyword>
<keyword evidence="1" id="KW-0862">Zinc</keyword>
<dbReference type="GO" id="GO:0003676">
    <property type="term" value="F:nucleic acid binding"/>
    <property type="evidence" value="ECO:0007669"/>
    <property type="project" value="InterPro"/>
</dbReference>
<feature type="domain" description="CCHC-type" evidence="2">
    <location>
        <begin position="89"/>
        <end position="104"/>
    </location>
</feature>
<dbReference type="SUPFAM" id="SSF57756">
    <property type="entry name" value="Retrovirus zinc finger-like domains"/>
    <property type="match status" value="1"/>
</dbReference>
<dbReference type="PROSITE" id="PS50158">
    <property type="entry name" value="ZF_CCHC"/>
    <property type="match status" value="1"/>
</dbReference>
<accession>A0A1R1YP42</accession>
<reference evidence="4" key="1">
    <citation type="submission" date="2017-01" db="EMBL/GenBank/DDBJ databases">
        <authorList>
            <person name="Wang Y."/>
            <person name="White M."/>
            <person name="Kvist S."/>
            <person name="Moncalvo J.-M."/>
        </authorList>
    </citation>
    <scope>NUCLEOTIDE SEQUENCE [LARGE SCALE GENOMIC DNA]</scope>
    <source>
        <strain evidence="4">ID-206-W2</strain>
    </source>
</reference>
<evidence type="ECO:0000256" key="1">
    <source>
        <dbReference type="PROSITE-ProRule" id="PRU00047"/>
    </source>
</evidence>
<dbReference type="InterPro" id="IPR036875">
    <property type="entry name" value="Znf_CCHC_sf"/>
</dbReference>
<organism evidence="3 4">
    <name type="scientific">Smittium culicis</name>
    <dbReference type="NCBI Taxonomy" id="133412"/>
    <lineage>
        <taxon>Eukaryota</taxon>
        <taxon>Fungi</taxon>
        <taxon>Fungi incertae sedis</taxon>
        <taxon>Zoopagomycota</taxon>
        <taxon>Kickxellomycotina</taxon>
        <taxon>Harpellomycetes</taxon>
        <taxon>Harpellales</taxon>
        <taxon>Legeriomycetaceae</taxon>
        <taxon>Smittium</taxon>
    </lineage>
</organism>
<sequence length="114" mass="13212">MVYLFAVDIPNSLEEVMDMAIRVENRINCRNKYGSNILGTSFISPRNYISNFTESTIKHEPMEIDALYAKRKGPLSDEERERRVKNNLCLYCGEGGHYKNNCPRSKYLKAKSQK</sequence>
<dbReference type="InterPro" id="IPR001878">
    <property type="entry name" value="Znf_CCHC"/>
</dbReference>
<gene>
    <name evidence="3" type="ORF">AYI69_g1857</name>
</gene>
<dbReference type="AlphaFoldDB" id="A0A1R1YP42"/>
<name>A0A1R1YP42_9FUNG</name>
<dbReference type="Proteomes" id="UP000187429">
    <property type="component" value="Unassembled WGS sequence"/>
</dbReference>
<comment type="caution">
    <text evidence="3">The sequence shown here is derived from an EMBL/GenBank/DDBJ whole genome shotgun (WGS) entry which is preliminary data.</text>
</comment>
<dbReference type="GO" id="GO:0008270">
    <property type="term" value="F:zinc ion binding"/>
    <property type="evidence" value="ECO:0007669"/>
    <property type="project" value="UniProtKB-KW"/>
</dbReference>
<protein>
    <submittedName>
        <fullName evidence="3">Retrotransposon-derived protein PEG10</fullName>
    </submittedName>
</protein>